<protein>
    <submittedName>
        <fullName evidence="1">Phage protein</fullName>
    </submittedName>
</protein>
<dbReference type="RefSeq" id="WP_143951956.1">
    <property type="nucleotide sequence ID" value="NZ_CABEHV010000004.1"/>
</dbReference>
<proteinExistence type="predicted"/>
<dbReference type="AlphaFoldDB" id="A0A4U9Y195"/>
<evidence type="ECO:0000313" key="1">
    <source>
        <dbReference type="EMBL" id="VTS19416.1"/>
    </source>
</evidence>
<reference evidence="1 2" key="1">
    <citation type="submission" date="2019-05" db="EMBL/GenBank/DDBJ databases">
        <authorList>
            <consortium name="Pathogen Informatics"/>
        </authorList>
    </citation>
    <scope>NUCLEOTIDE SEQUENCE [LARGE SCALE GENOMIC DNA]</scope>
    <source>
        <strain evidence="1 2">NCTC11189</strain>
    </source>
</reference>
<dbReference type="Proteomes" id="UP000387692">
    <property type="component" value="Unassembled WGS sequence"/>
</dbReference>
<accession>A0A4U9Y195</accession>
<evidence type="ECO:0000313" key="2">
    <source>
        <dbReference type="Proteomes" id="UP000387692"/>
    </source>
</evidence>
<name>A0A4U9Y195_STRMT</name>
<organism evidence="1 2">
    <name type="scientific">Streptococcus mitis</name>
    <dbReference type="NCBI Taxonomy" id="28037"/>
    <lineage>
        <taxon>Bacteria</taxon>
        <taxon>Bacillati</taxon>
        <taxon>Bacillota</taxon>
        <taxon>Bacilli</taxon>
        <taxon>Lactobacillales</taxon>
        <taxon>Streptococcaceae</taxon>
        <taxon>Streptococcus</taxon>
        <taxon>Streptococcus mitis group</taxon>
    </lineage>
</organism>
<dbReference type="EMBL" id="CABEHV010000004">
    <property type="protein sequence ID" value="VTS19416.1"/>
    <property type="molecule type" value="Genomic_DNA"/>
</dbReference>
<gene>
    <name evidence="1" type="ORF">NCTC11189_00277</name>
</gene>
<sequence length="161" mass="18164">MGCNKRRVNTTNLARIDGGDLIKQGDLSSTFGFELLDENYRVMTLFEGQDAVVTLTKGQRRWKTTAPVTSHSVNFNLDSVLPSGKYRVEISVGGYIFPSDRDTYIEIEDSDRELVTEDVYTLKELDIEKEVKKQLAERPASEGGACQEIPDLLFYYNLGKV</sequence>